<dbReference type="Pfam" id="PF01402">
    <property type="entry name" value="RHH_1"/>
    <property type="match status" value="1"/>
</dbReference>
<protein>
    <submittedName>
        <fullName evidence="2">CopG family transcriptional regulator</fullName>
    </submittedName>
</protein>
<dbReference type="Gene3D" id="1.10.1220.10">
    <property type="entry name" value="Met repressor-like"/>
    <property type="match status" value="1"/>
</dbReference>
<evidence type="ECO:0000259" key="1">
    <source>
        <dbReference type="Pfam" id="PF01402"/>
    </source>
</evidence>
<proteinExistence type="predicted"/>
<dbReference type="InterPro" id="IPR013321">
    <property type="entry name" value="Arc_rbn_hlx_hlx"/>
</dbReference>
<comment type="caution">
    <text evidence="2">The sequence shown here is derived from an EMBL/GenBank/DDBJ whole genome shotgun (WGS) entry which is preliminary data.</text>
</comment>
<reference evidence="2 3" key="1">
    <citation type="submission" date="2017-11" db="EMBL/GenBank/DDBJ databases">
        <title>Rhodohalobacter 15182 sp. nov., isolated from a salt lake.</title>
        <authorList>
            <person name="Han S."/>
        </authorList>
    </citation>
    <scope>NUCLEOTIDE SEQUENCE [LARGE SCALE GENOMIC DNA]</scope>
    <source>
        <strain evidence="2 3">15182</strain>
    </source>
</reference>
<dbReference type="InterPro" id="IPR010985">
    <property type="entry name" value="Ribbon_hlx_hlx"/>
</dbReference>
<evidence type="ECO:0000313" key="2">
    <source>
        <dbReference type="EMBL" id="PKD44627.1"/>
    </source>
</evidence>
<feature type="domain" description="Ribbon-helix-helix protein CopG" evidence="1">
    <location>
        <begin position="3"/>
        <end position="40"/>
    </location>
</feature>
<dbReference type="InterPro" id="IPR002145">
    <property type="entry name" value="CopG"/>
</dbReference>
<dbReference type="EMBL" id="PISP01000001">
    <property type="protein sequence ID" value="PKD44627.1"/>
    <property type="molecule type" value="Genomic_DNA"/>
</dbReference>
<name>A0A2N0VK97_9BACT</name>
<dbReference type="SUPFAM" id="SSF47598">
    <property type="entry name" value="Ribbon-helix-helix"/>
    <property type="match status" value="1"/>
</dbReference>
<dbReference type="GO" id="GO:0006355">
    <property type="term" value="P:regulation of DNA-templated transcription"/>
    <property type="evidence" value="ECO:0007669"/>
    <property type="project" value="InterPro"/>
</dbReference>
<sequence length="82" mass="9310">MKSVRLPKKLEEELDALSSSTNKSHSHIIREALVEYIAKEKKTQSPFEAGKDLFGKRGSGDIDRSVTYKSRIKEKISEKQSD</sequence>
<evidence type="ECO:0000313" key="3">
    <source>
        <dbReference type="Proteomes" id="UP000233398"/>
    </source>
</evidence>
<dbReference type="OrthoDB" id="2087534at2"/>
<dbReference type="Proteomes" id="UP000233398">
    <property type="component" value="Unassembled WGS sequence"/>
</dbReference>
<keyword evidence="3" id="KW-1185">Reference proteome</keyword>
<dbReference type="RefSeq" id="WP_101071918.1">
    <property type="nucleotide sequence ID" value="NZ_PISP01000001.1"/>
</dbReference>
<gene>
    <name evidence="2" type="ORF">CWD77_03970</name>
</gene>
<organism evidence="2 3">
    <name type="scientific">Rhodohalobacter barkolensis</name>
    <dbReference type="NCBI Taxonomy" id="2053187"/>
    <lineage>
        <taxon>Bacteria</taxon>
        <taxon>Pseudomonadati</taxon>
        <taxon>Balneolota</taxon>
        <taxon>Balneolia</taxon>
        <taxon>Balneolales</taxon>
        <taxon>Balneolaceae</taxon>
        <taxon>Rhodohalobacter</taxon>
    </lineage>
</organism>
<accession>A0A2N0VK97</accession>
<dbReference type="AlphaFoldDB" id="A0A2N0VK97"/>